<dbReference type="AlphaFoldDB" id="A0A087TUV3"/>
<dbReference type="InterPro" id="IPR036397">
    <property type="entry name" value="RNaseH_sf"/>
</dbReference>
<proteinExistence type="predicted"/>
<reference evidence="1 2" key="1">
    <citation type="submission" date="2013-11" db="EMBL/GenBank/DDBJ databases">
        <title>Genome sequencing of Stegodyphus mimosarum.</title>
        <authorList>
            <person name="Bechsgaard J."/>
        </authorList>
    </citation>
    <scope>NUCLEOTIDE SEQUENCE [LARGE SCALE GENOMIC DNA]</scope>
</reference>
<dbReference type="GO" id="GO:0032259">
    <property type="term" value="P:methylation"/>
    <property type="evidence" value="ECO:0007669"/>
    <property type="project" value="UniProtKB-KW"/>
</dbReference>
<dbReference type="EMBL" id="KK116832">
    <property type="protein sequence ID" value="KFM68892.1"/>
    <property type="molecule type" value="Genomic_DNA"/>
</dbReference>
<dbReference type="STRING" id="407821.A0A087TUV3"/>
<dbReference type="GO" id="GO:0035861">
    <property type="term" value="C:site of double-strand break"/>
    <property type="evidence" value="ECO:0007669"/>
    <property type="project" value="TreeGrafter"/>
</dbReference>
<protein>
    <submittedName>
        <fullName evidence="1">Histone-lysine N-methyltransferase SETMAR</fullName>
    </submittedName>
</protein>
<name>A0A087TUV3_STEMI</name>
<dbReference type="GO" id="GO:0003690">
    <property type="term" value="F:double-stranded DNA binding"/>
    <property type="evidence" value="ECO:0007669"/>
    <property type="project" value="TreeGrafter"/>
</dbReference>
<dbReference type="GO" id="GO:0005634">
    <property type="term" value="C:nucleus"/>
    <property type="evidence" value="ECO:0007669"/>
    <property type="project" value="TreeGrafter"/>
</dbReference>
<dbReference type="InterPro" id="IPR052709">
    <property type="entry name" value="Transposase-MT_Hybrid"/>
</dbReference>
<dbReference type="Proteomes" id="UP000054359">
    <property type="component" value="Unassembled WGS sequence"/>
</dbReference>
<dbReference type="GO" id="GO:0003697">
    <property type="term" value="F:single-stranded DNA binding"/>
    <property type="evidence" value="ECO:0007669"/>
    <property type="project" value="TreeGrafter"/>
</dbReference>
<dbReference type="GO" id="GO:0031297">
    <property type="term" value="P:replication fork processing"/>
    <property type="evidence" value="ECO:0007669"/>
    <property type="project" value="TreeGrafter"/>
</dbReference>
<gene>
    <name evidence="1" type="ORF">X975_11223</name>
</gene>
<dbReference type="GO" id="GO:0042800">
    <property type="term" value="F:histone H3K4 methyltransferase activity"/>
    <property type="evidence" value="ECO:0007669"/>
    <property type="project" value="TreeGrafter"/>
</dbReference>
<dbReference type="GO" id="GO:0044547">
    <property type="term" value="F:DNA topoisomerase binding"/>
    <property type="evidence" value="ECO:0007669"/>
    <property type="project" value="TreeGrafter"/>
</dbReference>
<feature type="non-terminal residue" evidence="1">
    <location>
        <position position="98"/>
    </location>
</feature>
<dbReference type="GO" id="GO:0046975">
    <property type="term" value="F:histone H3K36 methyltransferase activity"/>
    <property type="evidence" value="ECO:0007669"/>
    <property type="project" value="TreeGrafter"/>
</dbReference>
<dbReference type="GO" id="GO:0000014">
    <property type="term" value="F:single-stranded DNA endodeoxyribonuclease activity"/>
    <property type="evidence" value="ECO:0007669"/>
    <property type="project" value="TreeGrafter"/>
</dbReference>
<dbReference type="GO" id="GO:0000729">
    <property type="term" value="P:DNA double-strand break processing"/>
    <property type="evidence" value="ECO:0007669"/>
    <property type="project" value="TreeGrafter"/>
</dbReference>
<dbReference type="PANTHER" id="PTHR46060:SF2">
    <property type="entry name" value="HISTONE-LYSINE N-METHYLTRANSFERASE SETMAR"/>
    <property type="match status" value="1"/>
</dbReference>
<accession>A0A087TUV3</accession>
<dbReference type="OrthoDB" id="8028980at2759"/>
<dbReference type="Gene3D" id="3.30.420.10">
    <property type="entry name" value="Ribonuclease H-like superfamily/Ribonuclease H"/>
    <property type="match status" value="1"/>
</dbReference>
<evidence type="ECO:0000313" key="1">
    <source>
        <dbReference type="EMBL" id="KFM68892.1"/>
    </source>
</evidence>
<dbReference type="GO" id="GO:0006303">
    <property type="term" value="P:double-strand break repair via nonhomologous end joining"/>
    <property type="evidence" value="ECO:0007669"/>
    <property type="project" value="TreeGrafter"/>
</dbReference>
<keyword evidence="1" id="KW-0808">Transferase</keyword>
<evidence type="ECO:0000313" key="2">
    <source>
        <dbReference type="Proteomes" id="UP000054359"/>
    </source>
</evidence>
<sequence>MATLEISERINLSNSTVHDHWKRLGLISRLDIWVPHVLTERNFCHCIDICDLLPKHQENDPFLKRIITRDEKALIFGGNNLKSEPTFIVNQRKMPKRN</sequence>
<dbReference type="GO" id="GO:0000793">
    <property type="term" value="C:condensed chromosome"/>
    <property type="evidence" value="ECO:0007669"/>
    <property type="project" value="TreeGrafter"/>
</dbReference>
<organism evidence="1 2">
    <name type="scientific">Stegodyphus mimosarum</name>
    <name type="common">African social velvet spider</name>
    <dbReference type="NCBI Taxonomy" id="407821"/>
    <lineage>
        <taxon>Eukaryota</taxon>
        <taxon>Metazoa</taxon>
        <taxon>Ecdysozoa</taxon>
        <taxon>Arthropoda</taxon>
        <taxon>Chelicerata</taxon>
        <taxon>Arachnida</taxon>
        <taxon>Araneae</taxon>
        <taxon>Araneomorphae</taxon>
        <taxon>Entelegynae</taxon>
        <taxon>Eresoidea</taxon>
        <taxon>Eresidae</taxon>
        <taxon>Stegodyphus</taxon>
    </lineage>
</organism>
<dbReference type="GO" id="GO:0044774">
    <property type="term" value="P:mitotic DNA integrity checkpoint signaling"/>
    <property type="evidence" value="ECO:0007669"/>
    <property type="project" value="TreeGrafter"/>
</dbReference>
<dbReference type="PANTHER" id="PTHR46060">
    <property type="entry name" value="MARINER MOS1 TRANSPOSASE-LIKE PROTEIN"/>
    <property type="match status" value="1"/>
</dbReference>
<dbReference type="GO" id="GO:0015074">
    <property type="term" value="P:DNA integration"/>
    <property type="evidence" value="ECO:0007669"/>
    <property type="project" value="TreeGrafter"/>
</dbReference>
<dbReference type="OMA" id="CHCIDIC"/>
<keyword evidence="2" id="KW-1185">Reference proteome</keyword>
<keyword evidence="1" id="KW-0489">Methyltransferase</keyword>